<dbReference type="OrthoDB" id="9810515at2"/>
<protein>
    <submittedName>
        <fullName evidence="2">Lysophospholipase L1</fullName>
    </submittedName>
</protein>
<dbReference type="Proteomes" id="UP000198901">
    <property type="component" value="Unassembled WGS sequence"/>
</dbReference>
<proteinExistence type="predicted"/>
<organism evidence="2 3">
    <name type="scientific">Siphonobacter aquaeclarae</name>
    <dbReference type="NCBI Taxonomy" id="563176"/>
    <lineage>
        <taxon>Bacteria</taxon>
        <taxon>Pseudomonadati</taxon>
        <taxon>Bacteroidota</taxon>
        <taxon>Cytophagia</taxon>
        <taxon>Cytophagales</taxon>
        <taxon>Cytophagaceae</taxon>
        <taxon>Siphonobacter</taxon>
    </lineage>
</organism>
<evidence type="ECO:0000256" key="1">
    <source>
        <dbReference type="SAM" id="MobiDB-lite"/>
    </source>
</evidence>
<evidence type="ECO:0000313" key="2">
    <source>
        <dbReference type="EMBL" id="SDM28926.1"/>
    </source>
</evidence>
<dbReference type="AlphaFoldDB" id="A0A1G9S0D9"/>
<dbReference type="Gene3D" id="3.40.50.1110">
    <property type="entry name" value="SGNH hydrolase"/>
    <property type="match status" value="1"/>
</dbReference>
<dbReference type="Gene3D" id="2.60.120.1360">
    <property type="match status" value="1"/>
</dbReference>
<dbReference type="STRING" id="563176.SAMN04488090_3126"/>
<sequence length="471" mass="51829">MASNALRQVPLLTLLVVICLVAFSFMPADLQWQEYALKPVNILSDIQQDTLAVLPPAPPVAKVKPPAEAPKPEKELPCPKGRTCVEDFDAKGEGLTRFMKALEEQAPNEPVRVAFFGDSFIEGDMLCGYFRDTLQAAFGGRGVGFVPLTSPVANFRVTIRHQFRNIKTYSVLQRDPSGPALGVSGFSFVPEGDNQVTYSTSQPYGASRFDRVRVFYKSSQTSELYYSLGKGAGSQPAVLEGHGRLAAQTLTAGAGKIQFSFPKGLNMYGVSFENNNGVYVDNFSIRGNSGWGLLGVSEDMYRQFNDLQHYKLVILQYGLNVIQPNTQQLGWYVPKMMSAIERIKKGFPEASILVVGVSDRSTRKDGSYVSFPSIPRLIEAQREMSRKTGVTFWNLWEAMGGPGSMVRMVNAGLANKDYTHLKYAGGRKIANLLAGALLFEKKRYDQKNSSRAAAELPAGRTDTGADSIRHF</sequence>
<dbReference type="InterPro" id="IPR036514">
    <property type="entry name" value="SGNH_hydro_sf"/>
</dbReference>
<accession>A0A1G9S0D9</accession>
<feature type="region of interest" description="Disordered" evidence="1">
    <location>
        <begin position="449"/>
        <end position="471"/>
    </location>
</feature>
<keyword evidence="3" id="KW-1185">Reference proteome</keyword>
<evidence type="ECO:0000313" key="3">
    <source>
        <dbReference type="Proteomes" id="UP000198901"/>
    </source>
</evidence>
<name>A0A1G9S0D9_9BACT</name>
<dbReference type="EMBL" id="FNGS01000005">
    <property type="protein sequence ID" value="SDM28926.1"/>
    <property type="molecule type" value="Genomic_DNA"/>
</dbReference>
<gene>
    <name evidence="2" type="ORF">SAMN04488090_3126</name>
</gene>
<reference evidence="2 3" key="1">
    <citation type="submission" date="2016-10" db="EMBL/GenBank/DDBJ databases">
        <authorList>
            <person name="de Groot N.N."/>
        </authorList>
    </citation>
    <scope>NUCLEOTIDE SEQUENCE [LARGE SCALE GENOMIC DNA]</scope>
    <source>
        <strain evidence="2 3">DSM 21668</strain>
    </source>
</reference>
<dbReference type="GO" id="GO:0016788">
    <property type="term" value="F:hydrolase activity, acting on ester bonds"/>
    <property type="evidence" value="ECO:0007669"/>
    <property type="project" value="UniProtKB-ARBA"/>
</dbReference>
<dbReference type="SUPFAM" id="SSF52266">
    <property type="entry name" value="SGNH hydrolase"/>
    <property type="match status" value="1"/>
</dbReference>